<name>A0A565BTN2_9BRAS</name>
<gene>
    <name evidence="2" type="ORF">ANE_LOCUS15169</name>
</gene>
<dbReference type="AlphaFoldDB" id="A0A565BTN2"/>
<evidence type="ECO:0000259" key="1">
    <source>
        <dbReference type="Pfam" id="PF13456"/>
    </source>
</evidence>
<dbReference type="InterPro" id="IPR002156">
    <property type="entry name" value="RNaseH_domain"/>
</dbReference>
<feature type="domain" description="RNase H type-1" evidence="1">
    <location>
        <begin position="53"/>
        <end position="173"/>
    </location>
</feature>
<protein>
    <recommendedName>
        <fullName evidence="1">RNase H type-1 domain-containing protein</fullName>
    </recommendedName>
</protein>
<dbReference type="CDD" id="cd06222">
    <property type="entry name" value="RNase_H_like"/>
    <property type="match status" value="1"/>
</dbReference>
<proteinExistence type="predicted"/>
<accession>A0A565BTN2</accession>
<dbReference type="PANTHER" id="PTHR34146">
    <property type="entry name" value="POLYNUCLEOTIDYL TRANSFERASE, RIBONUCLEASE H-LIKE SUPERFAMILY PROTEIN-RELATED"/>
    <property type="match status" value="1"/>
</dbReference>
<dbReference type="PANTHER" id="PTHR34146:SF11">
    <property type="entry name" value="RIBONUCLEASE H-LIKE SUPERFAMILY PROTEIN"/>
    <property type="match status" value="1"/>
</dbReference>
<sequence>MFSNRTFSESEVMTKLVEARSWQTAQVLKPQHRIFPPTQPLDTEFTLGTLCFVDTTWNSTTLNCGVGWALKAVSEKQFGEDTASFGNVPSALSAEAEAIKAALTQTKDQKFEELHVLLDSLTLVNILKTREAYNELYGVLFDIRDLAFDFRLISFKFTLCTTNCEADCLAKNALRSLEYFVS</sequence>
<dbReference type="GO" id="GO:0003676">
    <property type="term" value="F:nucleic acid binding"/>
    <property type="evidence" value="ECO:0007669"/>
    <property type="project" value="InterPro"/>
</dbReference>
<dbReference type="InterPro" id="IPR012337">
    <property type="entry name" value="RNaseH-like_sf"/>
</dbReference>
<organism evidence="2 3">
    <name type="scientific">Arabis nemorensis</name>
    <dbReference type="NCBI Taxonomy" id="586526"/>
    <lineage>
        <taxon>Eukaryota</taxon>
        <taxon>Viridiplantae</taxon>
        <taxon>Streptophyta</taxon>
        <taxon>Embryophyta</taxon>
        <taxon>Tracheophyta</taxon>
        <taxon>Spermatophyta</taxon>
        <taxon>Magnoliopsida</taxon>
        <taxon>eudicotyledons</taxon>
        <taxon>Gunneridae</taxon>
        <taxon>Pentapetalae</taxon>
        <taxon>rosids</taxon>
        <taxon>malvids</taxon>
        <taxon>Brassicales</taxon>
        <taxon>Brassicaceae</taxon>
        <taxon>Arabideae</taxon>
        <taxon>Arabis</taxon>
    </lineage>
</organism>
<dbReference type="InterPro" id="IPR036397">
    <property type="entry name" value="RNaseH_sf"/>
</dbReference>
<dbReference type="InterPro" id="IPR044730">
    <property type="entry name" value="RNase_H-like_dom_plant"/>
</dbReference>
<dbReference type="GO" id="GO:0004523">
    <property type="term" value="F:RNA-DNA hybrid ribonuclease activity"/>
    <property type="evidence" value="ECO:0007669"/>
    <property type="project" value="InterPro"/>
</dbReference>
<comment type="caution">
    <text evidence="2">The sequence shown here is derived from an EMBL/GenBank/DDBJ whole genome shotgun (WGS) entry which is preliminary data.</text>
</comment>
<dbReference type="Pfam" id="PF13456">
    <property type="entry name" value="RVT_3"/>
    <property type="match status" value="1"/>
</dbReference>
<dbReference type="SUPFAM" id="SSF53098">
    <property type="entry name" value="Ribonuclease H-like"/>
    <property type="match status" value="1"/>
</dbReference>
<reference evidence="2" key="1">
    <citation type="submission" date="2019-07" db="EMBL/GenBank/DDBJ databases">
        <authorList>
            <person name="Dittberner H."/>
        </authorList>
    </citation>
    <scope>NUCLEOTIDE SEQUENCE [LARGE SCALE GENOMIC DNA]</scope>
</reference>
<dbReference type="EMBL" id="CABITT030000005">
    <property type="protein sequence ID" value="VVB04725.1"/>
    <property type="molecule type" value="Genomic_DNA"/>
</dbReference>
<keyword evidence="3" id="KW-1185">Reference proteome</keyword>
<dbReference type="Gene3D" id="3.30.420.10">
    <property type="entry name" value="Ribonuclease H-like superfamily/Ribonuclease H"/>
    <property type="match status" value="1"/>
</dbReference>
<evidence type="ECO:0000313" key="2">
    <source>
        <dbReference type="EMBL" id="VVB04725.1"/>
    </source>
</evidence>
<dbReference type="Proteomes" id="UP000489600">
    <property type="component" value="Unassembled WGS sequence"/>
</dbReference>
<evidence type="ECO:0000313" key="3">
    <source>
        <dbReference type="Proteomes" id="UP000489600"/>
    </source>
</evidence>